<comment type="caution">
    <text evidence="2">The sequence shown here is derived from an EMBL/GenBank/DDBJ whole genome shotgun (WGS) entry which is preliminary data.</text>
</comment>
<dbReference type="InterPro" id="IPR016980">
    <property type="entry name" value="S-AdoMet-dep_MeTrfase_Alr7345"/>
</dbReference>
<protein>
    <submittedName>
        <fullName evidence="2">Methyltransferase</fullName>
    </submittedName>
</protein>
<gene>
    <name evidence="2" type="ORF">GCM10007894_27350</name>
</gene>
<keyword evidence="1" id="KW-0732">Signal</keyword>
<dbReference type="InterPro" id="IPR029063">
    <property type="entry name" value="SAM-dependent_MTases_sf"/>
</dbReference>
<keyword evidence="2" id="KW-0489">Methyltransferase</keyword>
<feature type="chain" id="PRO_5041368424" evidence="1">
    <location>
        <begin position="26"/>
        <end position="256"/>
    </location>
</feature>
<dbReference type="AlphaFoldDB" id="A0AA37TS76"/>
<evidence type="ECO:0000256" key="1">
    <source>
        <dbReference type="SAM" id="SignalP"/>
    </source>
</evidence>
<keyword evidence="2" id="KW-0808">Transferase</keyword>
<evidence type="ECO:0000313" key="2">
    <source>
        <dbReference type="EMBL" id="GLS84758.1"/>
    </source>
</evidence>
<proteinExistence type="predicted"/>
<feature type="signal peptide" evidence="1">
    <location>
        <begin position="1"/>
        <end position="25"/>
    </location>
</feature>
<evidence type="ECO:0000313" key="3">
    <source>
        <dbReference type="Proteomes" id="UP001157439"/>
    </source>
</evidence>
<dbReference type="Proteomes" id="UP001157439">
    <property type="component" value="Unassembled WGS sequence"/>
</dbReference>
<reference evidence="2 3" key="1">
    <citation type="journal article" date="2014" name="Int. J. Syst. Evol. Microbiol.">
        <title>Complete genome sequence of Corynebacterium casei LMG S-19264T (=DSM 44701T), isolated from a smear-ripened cheese.</title>
        <authorList>
            <consortium name="US DOE Joint Genome Institute (JGI-PGF)"/>
            <person name="Walter F."/>
            <person name="Albersmeier A."/>
            <person name="Kalinowski J."/>
            <person name="Ruckert C."/>
        </authorList>
    </citation>
    <scope>NUCLEOTIDE SEQUENCE [LARGE SCALE GENOMIC DNA]</scope>
    <source>
        <strain evidence="2 3">NBRC 112785</strain>
    </source>
</reference>
<accession>A0AA37TS76</accession>
<name>A0AA37TS76_9GAMM</name>
<dbReference type="EMBL" id="BSPO01000003">
    <property type="protein sequence ID" value="GLS84758.1"/>
    <property type="molecule type" value="Genomic_DNA"/>
</dbReference>
<keyword evidence="3" id="KW-1185">Reference proteome</keyword>
<dbReference type="GO" id="GO:0032259">
    <property type="term" value="P:methylation"/>
    <property type="evidence" value="ECO:0007669"/>
    <property type="project" value="UniProtKB-KW"/>
</dbReference>
<dbReference type="SUPFAM" id="SSF53335">
    <property type="entry name" value="S-adenosyl-L-methionine-dependent methyltransferases"/>
    <property type="match status" value="1"/>
</dbReference>
<dbReference type="GO" id="GO:0008168">
    <property type="term" value="F:methyltransferase activity"/>
    <property type="evidence" value="ECO:0007669"/>
    <property type="project" value="UniProtKB-KW"/>
</dbReference>
<dbReference type="PIRSF" id="PIRSF031679">
    <property type="entry name" value="Mtase_Alr7345_prd"/>
    <property type="match status" value="1"/>
</dbReference>
<sequence>MDIVNMKTTLALSMATLLISSSAFAADFSATKDKLETALAADIRTDKEVARDRNRKPVRTLEFFGFRDDMKVVELMPGGGWYTKLLAPVVADKGQYYMAIGTSRASKAVAGQAGFDKVKVTAEEAKIYRPEGSKFYALEADGLGVSDMDMVLTFRNYHNFSESGRAVMNKMAFDALKSGGVYAVVDHTRRHMQATDNENRRRFDPVLAIKEIQAAGFKFVDMTDLHYKPDDELRYEVGRKSVTGNSDRWTLKFVKP</sequence>
<organism evidence="2 3">
    <name type="scientific">Paraferrimonas haliotis</name>
    <dbReference type="NCBI Taxonomy" id="2013866"/>
    <lineage>
        <taxon>Bacteria</taxon>
        <taxon>Pseudomonadati</taxon>
        <taxon>Pseudomonadota</taxon>
        <taxon>Gammaproteobacteria</taxon>
        <taxon>Alteromonadales</taxon>
        <taxon>Ferrimonadaceae</taxon>
        <taxon>Paraferrimonas</taxon>
    </lineage>
</organism>
<dbReference type="Gene3D" id="3.40.50.150">
    <property type="entry name" value="Vaccinia Virus protein VP39"/>
    <property type="match status" value="1"/>
</dbReference>